<name>A0A316U4W6_9BASI</name>
<evidence type="ECO:0000259" key="5">
    <source>
        <dbReference type="SMART" id="SM00249"/>
    </source>
</evidence>
<feature type="domain" description="Zinc finger PHD-type" evidence="5">
    <location>
        <begin position="262"/>
        <end position="308"/>
    </location>
</feature>
<evidence type="ECO:0000313" key="7">
    <source>
        <dbReference type="Proteomes" id="UP000245942"/>
    </source>
</evidence>
<dbReference type="PANTHER" id="PTHR47793:SF1">
    <property type="entry name" value="HISTONE DEACETYLASE COMPLEX SUBUNIT CTI6"/>
    <property type="match status" value="1"/>
</dbReference>
<dbReference type="InterPro" id="IPR019786">
    <property type="entry name" value="Zinc_finger_PHD-type_CS"/>
</dbReference>
<dbReference type="InterPro" id="IPR013083">
    <property type="entry name" value="Znf_RING/FYVE/PHD"/>
</dbReference>
<evidence type="ECO:0000256" key="4">
    <source>
        <dbReference type="SAM" id="MobiDB-lite"/>
    </source>
</evidence>
<protein>
    <recommendedName>
        <fullName evidence="5">Zinc finger PHD-type domain-containing protein</fullName>
    </recommendedName>
</protein>
<feature type="compositionally biased region" description="Low complexity" evidence="4">
    <location>
        <begin position="605"/>
        <end position="623"/>
    </location>
</feature>
<dbReference type="PROSITE" id="PS01359">
    <property type="entry name" value="ZF_PHD_1"/>
    <property type="match status" value="1"/>
</dbReference>
<dbReference type="GO" id="GO:0061188">
    <property type="term" value="P:negative regulation of rDNA heterochromatin formation"/>
    <property type="evidence" value="ECO:0007669"/>
    <property type="project" value="TreeGrafter"/>
</dbReference>
<dbReference type="InterPro" id="IPR053051">
    <property type="entry name" value="HDAC_complex_subunit"/>
</dbReference>
<evidence type="ECO:0000256" key="1">
    <source>
        <dbReference type="ARBA" id="ARBA00022723"/>
    </source>
</evidence>
<keyword evidence="2" id="KW-0863">Zinc-finger</keyword>
<feature type="compositionally biased region" description="Polar residues" evidence="4">
    <location>
        <begin position="624"/>
        <end position="634"/>
    </location>
</feature>
<sequence length="961" mass="98967">MTSRTQASAPASEPSTDNLAATAQLASTDVTPQPDSANAEGDSTMEAEPQATSNADAVQEEPSAEEASAAADLNEGEESSGKDVSPTQETPSNGRKTSGNSSRKSSQGPKGQTRSRSKSAKASSSRGDDGEEGGVASEVRTESPSAQGQDVGAGAQEEAPVAVSMSRRQRSSSSSVKALAGLGLAHLGDGDDASLAPRRTRRAAATSPSAAGNTLKKEEEGAAEDDVPADGQERDDAKAEGVEDYDEEADGDADGDIEGVTRCVCGSEDENVGLMIQCETCKCWQHCVCMGMHTEEDCPDVYYCEQCKPELHIPLLRALGLLPPAAKGHKKSSKNSKQASRESMKELMQARDAVALLAQQNAQRRREGQEVVVAHPTANTGKRVGEARRNTSESAQDQESRSNRGNSDVPASPRGGPPGADRRSPKRRSTMNSRDSGYGWEPIPPGLLNEDEVWDDVRPKKEDEEGSSSGRKRKRTGGSRRDEEQSPSPAVSPPMGPAELAKRRRMSGSATASSNALNIGSNASRGEGRRRSPSDAAEAAIASVSSQGTAAYVAGSGKKVGTGNGGAAAKAGDKKLRDDSITASSAPAPKAKQPNQYTYRKERLANGGTANVANAGNGIASAGRTVSPTPSPSKSGRRGAAALREGSTMGSRTSTPAPGDVRVTGNSRNSNLPGGAWGLPEHLSHLVNLLPTSQPEPLTLHLPSTKGLSNPRSGAAKDHHAESSSSSRPSPHPFTIVDISEPPTKVRWPPKRMTMGEMRKRVRNISEYVTNKQLEAVERGKRMKDLGIEILGPASDLQVPGGADGEMGGAAGADSSDAMEGVEASNGALEATTGSHAAADKERIPLSMKLMDELTRELIAFQQKFGVPPGSMAVLGAGLSSFASGAGGALMTAASTTVPEANAEIAGGQGSDGAAATATASKANGAVGPSGGQQQDTAALALSPDMAAAVVATAGEEGVTA</sequence>
<feature type="region of interest" description="Disordered" evidence="4">
    <location>
        <begin position="361"/>
        <end position="676"/>
    </location>
</feature>
<feature type="compositionally biased region" description="Low complexity" evidence="4">
    <location>
        <begin position="583"/>
        <end position="592"/>
    </location>
</feature>
<dbReference type="Gene3D" id="3.30.40.10">
    <property type="entry name" value="Zinc/RING finger domain, C3HC4 (zinc finger)"/>
    <property type="match status" value="1"/>
</dbReference>
<feature type="compositionally biased region" description="Polar residues" evidence="4">
    <location>
        <begin position="85"/>
        <end position="112"/>
    </location>
</feature>
<dbReference type="EMBL" id="KZ819330">
    <property type="protein sequence ID" value="PWN19864.1"/>
    <property type="molecule type" value="Genomic_DNA"/>
</dbReference>
<dbReference type="RefSeq" id="XP_025347024.1">
    <property type="nucleotide sequence ID" value="XM_025492881.1"/>
</dbReference>
<dbReference type="GO" id="GO:0061186">
    <property type="term" value="P:negative regulation of silent mating-type cassette heterochromatin formation"/>
    <property type="evidence" value="ECO:0007669"/>
    <property type="project" value="TreeGrafter"/>
</dbReference>
<dbReference type="PANTHER" id="PTHR47793">
    <property type="entry name" value="HISTONE DEACETYLASE COMPLEX SUBUNIT CTI6"/>
    <property type="match status" value="1"/>
</dbReference>
<dbReference type="STRING" id="1684307.A0A316U4W6"/>
<dbReference type="GO" id="GO:0070210">
    <property type="term" value="C:Rpd3L-Expanded complex"/>
    <property type="evidence" value="ECO:0007669"/>
    <property type="project" value="TreeGrafter"/>
</dbReference>
<dbReference type="GeneID" id="37014615"/>
<organism evidence="6 7">
    <name type="scientific">Pseudomicrostroma glucosiphilum</name>
    <dbReference type="NCBI Taxonomy" id="1684307"/>
    <lineage>
        <taxon>Eukaryota</taxon>
        <taxon>Fungi</taxon>
        <taxon>Dikarya</taxon>
        <taxon>Basidiomycota</taxon>
        <taxon>Ustilaginomycotina</taxon>
        <taxon>Exobasidiomycetes</taxon>
        <taxon>Microstromatales</taxon>
        <taxon>Microstromatales incertae sedis</taxon>
        <taxon>Pseudomicrostroma</taxon>
    </lineage>
</organism>
<dbReference type="Pfam" id="PF20826">
    <property type="entry name" value="PHD_5"/>
    <property type="match status" value="1"/>
</dbReference>
<feature type="compositionally biased region" description="Acidic residues" evidence="4">
    <location>
        <begin position="242"/>
        <end position="253"/>
    </location>
</feature>
<feature type="region of interest" description="Disordered" evidence="4">
    <location>
        <begin position="1"/>
        <end position="253"/>
    </location>
</feature>
<dbReference type="GO" id="GO:0008270">
    <property type="term" value="F:zinc ion binding"/>
    <property type="evidence" value="ECO:0007669"/>
    <property type="project" value="UniProtKB-KW"/>
</dbReference>
<dbReference type="OrthoDB" id="79252at2759"/>
<dbReference type="SMART" id="SM00249">
    <property type="entry name" value="PHD"/>
    <property type="match status" value="1"/>
</dbReference>
<evidence type="ECO:0000256" key="2">
    <source>
        <dbReference type="ARBA" id="ARBA00022771"/>
    </source>
</evidence>
<feature type="compositionally biased region" description="Polar residues" evidence="4">
    <location>
        <begin position="1"/>
        <end position="36"/>
    </location>
</feature>
<keyword evidence="3" id="KW-0862">Zinc</keyword>
<dbReference type="SUPFAM" id="SSF57903">
    <property type="entry name" value="FYVE/PHD zinc finger"/>
    <property type="match status" value="1"/>
</dbReference>
<feature type="region of interest" description="Disordered" evidence="4">
    <location>
        <begin position="697"/>
        <end position="750"/>
    </location>
</feature>
<keyword evidence="1" id="KW-0479">Metal-binding</keyword>
<dbReference type="Proteomes" id="UP000245942">
    <property type="component" value="Unassembled WGS sequence"/>
</dbReference>
<dbReference type="GO" id="GO:0033698">
    <property type="term" value="C:Rpd3L complex"/>
    <property type="evidence" value="ECO:0007669"/>
    <property type="project" value="TreeGrafter"/>
</dbReference>
<evidence type="ECO:0000313" key="6">
    <source>
        <dbReference type="EMBL" id="PWN19864.1"/>
    </source>
</evidence>
<reference evidence="6 7" key="1">
    <citation type="journal article" date="2018" name="Mol. Biol. Evol.">
        <title>Broad Genomic Sampling Reveals a Smut Pathogenic Ancestry of the Fungal Clade Ustilaginomycotina.</title>
        <authorList>
            <person name="Kijpornyongpan T."/>
            <person name="Mondo S.J."/>
            <person name="Barry K."/>
            <person name="Sandor L."/>
            <person name="Lee J."/>
            <person name="Lipzen A."/>
            <person name="Pangilinan J."/>
            <person name="LaButti K."/>
            <person name="Hainaut M."/>
            <person name="Henrissat B."/>
            <person name="Grigoriev I.V."/>
            <person name="Spatafora J.W."/>
            <person name="Aime M.C."/>
        </authorList>
    </citation>
    <scope>NUCLEOTIDE SEQUENCE [LARGE SCALE GENOMIC DNA]</scope>
    <source>
        <strain evidence="6 7">MCA 4718</strain>
    </source>
</reference>
<dbReference type="InterPro" id="IPR001965">
    <property type="entry name" value="Znf_PHD"/>
</dbReference>
<evidence type="ECO:0000256" key="3">
    <source>
        <dbReference type="ARBA" id="ARBA00022833"/>
    </source>
</evidence>
<accession>A0A316U4W6</accession>
<gene>
    <name evidence="6" type="ORF">BCV69DRAFT_283967</name>
</gene>
<keyword evidence="7" id="KW-1185">Reference proteome</keyword>
<feature type="compositionally biased region" description="Basic and acidic residues" evidence="4">
    <location>
        <begin position="231"/>
        <end position="241"/>
    </location>
</feature>
<feature type="compositionally biased region" description="Basic and acidic residues" evidence="4">
    <location>
        <begin position="571"/>
        <end position="580"/>
    </location>
</feature>
<dbReference type="AlphaFoldDB" id="A0A316U4W6"/>
<dbReference type="InterPro" id="IPR011011">
    <property type="entry name" value="Znf_FYVE_PHD"/>
</dbReference>
<feature type="region of interest" description="Disordered" evidence="4">
    <location>
        <begin position="325"/>
        <end position="346"/>
    </location>
</feature>
<proteinExistence type="predicted"/>
<feature type="compositionally biased region" description="Polar residues" evidence="4">
    <location>
        <begin position="508"/>
        <end position="524"/>
    </location>
</feature>
<feature type="compositionally biased region" description="Low complexity" evidence="4">
    <location>
        <begin position="171"/>
        <end position="211"/>
    </location>
</feature>